<dbReference type="Gene3D" id="3.30.70.360">
    <property type="match status" value="1"/>
</dbReference>
<dbReference type="Proteomes" id="UP000638981">
    <property type="component" value="Unassembled WGS sequence"/>
</dbReference>
<keyword evidence="5" id="KW-1185">Reference proteome</keyword>
<evidence type="ECO:0000313" key="4">
    <source>
        <dbReference type="EMBL" id="GHC48238.1"/>
    </source>
</evidence>
<name>A0A918WHJ1_9RHOB</name>
<feature type="binding site" evidence="2">
    <location>
        <position position="155"/>
    </location>
    <ligand>
        <name>Mn(2+)</name>
        <dbReference type="ChEBI" id="CHEBI:29035"/>
        <label>2</label>
    </ligand>
</feature>
<dbReference type="GO" id="GO:0046872">
    <property type="term" value="F:metal ion binding"/>
    <property type="evidence" value="ECO:0007669"/>
    <property type="project" value="UniProtKB-KW"/>
</dbReference>
<feature type="binding site" evidence="2">
    <location>
        <position position="348"/>
    </location>
    <ligand>
        <name>Mn(2+)</name>
        <dbReference type="ChEBI" id="CHEBI:29035"/>
        <label>2</label>
    </ligand>
</feature>
<evidence type="ECO:0000313" key="5">
    <source>
        <dbReference type="Proteomes" id="UP000638981"/>
    </source>
</evidence>
<keyword evidence="2" id="KW-0479">Metal-binding</keyword>
<gene>
    <name evidence="4" type="primary">celE</name>
    <name evidence="4" type="ORF">GCM10007315_07770</name>
</gene>
<comment type="caution">
    <text evidence="4">The sequence shown here is derived from an EMBL/GenBank/DDBJ whole genome shotgun (WGS) entry which is preliminary data.</text>
</comment>
<dbReference type="PIRSF" id="PIRSF005962">
    <property type="entry name" value="Pept_M20D_amidohydro"/>
    <property type="match status" value="1"/>
</dbReference>
<reference evidence="4" key="2">
    <citation type="submission" date="2020-09" db="EMBL/GenBank/DDBJ databases">
        <authorList>
            <person name="Sun Q."/>
            <person name="Kim S."/>
        </authorList>
    </citation>
    <scope>NUCLEOTIDE SEQUENCE</scope>
    <source>
        <strain evidence="4">KCTC 23310</strain>
    </source>
</reference>
<protein>
    <submittedName>
        <fullName evidence="4">Peptidase M20</fullName>
    </submittedName>
</protein>
<evidence type="ECO:0000256" key="2">
    <source>
        <dbReference type="PIRSR" id="PIRSR005962-1"/>
    </source>
</evidence>
<comment type="cofactor">
    <cofactor evidence="2">
        <name>Mn(2+)</name>
        <dbReference type="ChEBI" id="CHEBI:29035"/>
    </cofactor>
    <text evidence="2">The Mn(2+) ion enhances activity.</text>
</comment>
<dbReference type="GO" id="GO:0016787">
    <property type="term" value="F:hydrolase activity"/>
    <property type="evidence" value="ECO:0007669"/>
    <property type="project" value="UniProtKB-KW"/>
</dbReference>
<dbReference type="InterPro" id="IPR036264">
    <property type="entry name" value="Bact_exopeptidase_dim_dom"/>
</dbReference>
<feature type="binding site" evidence="2">
    <location>
        <position position="129"/>
    </location>
    <ligand>
        <name>Mn(2+)</name>
        <dbReference type="ChEBI" id="CHEBI:29035"/>
        <label>2</label>
    </ligand>
</feature>
<dbReference type="Pfam" id="PF07687">
    <property type="entry name" value="M20_dimer"/>
    <property type="match status" value="1"/>
</dbReference>
<feature type="binding site" evidence="2">
    <location>
        <position position="96"/>
    </location>
    <ligand>
        <name>Mn(2+)</name>
        <dbReference type="ChEBI" id="CHEBI:29035"/>
        <label>2</label>
    </ligand>
</feature>
<dbReference type="Gene3D" id="3.40.630.10">
    <property type="entry name" value="Zn peptidases"/>
    <property type="match status" value="1"/>
</dbReference>
<evidence type="ECO:0000256" key="1">
    <source>
        <dbReference type="ARBA" id="ARBA00022801"/>
    </source>
</evidence>
<feature type="binding site" evidence="2">
    <location>
        <position position="94"/>
    </location>
    <ligand>
        <name>Mn(2+)</name>
        <dbReference type="ChEBI" id="CHEBI:29035"/>
        <label>2</label>
    </ligand>
</feature>
<dbReference type="PANTHER" id="PTHR11014">
    <property type="entry name" value="PEPTIDASE M20 FAMILY MEMBER"/>
    <property type="match status" value="1"/>
</dbReference>
<evidence type="ECO:0000259" key="3">
    <source>
        <dbReference type="Pfam" id="PF07687"/>
    </source>
</evidence>
<dbReference type="SUPFAM" id="SSF53187">
    <property type="entry name" value="Zn-dependent exopeptidases"/>
    <property type="match status" value="1"/>
</dbReference>
<dbReference type="Pfam" id="PF01546">
    <property type="entry name" value="Peptidase_M20"/>
    <property type="match status" value="1"/>
</dbReference>
<reference evidence="4" key="1">
    <citation type="journal article" date="2014" name="Int. J. Syst. Evol. Microbiol.">
        <title>Complete genome sequence of Corynebacterium casei LMG S-19264T (=DSM 44701T), isolated from a smear-ripened cheese.</title>
        <authorList>
            <consortium name="US DOE Joint Genome Institute (JGI-PGF)"/>
            <person name="Walter F."/>
            <person name="Albersmeier A."/>
            <person name="Kalinowski J."/>
            <person name="Ruckert C."/>
        </authorList>
    </citation>
    <scope>NUCLEOTIDE SEQUENCE</scope>
    <source>
        <strain evidence="4">KCTC 23310</strain>
    </source>
</reference>
<dbReference type="SUPFAM" id="SSF55031">
    <property type="entry name" value="Bacterial exopeptidase dimerisation domain"/>
    <property type="match status" value="1"/>
</dbReference>
<dbReference type="NCBIfam" id="TIGR01891">
    <property type="entry name" value="amidohydrolases"/>
    <property type="match status" value="1"/>
</dbReference>
<sequence length="375" mass="39116">MDIPRLVGLRHALHRKPELSGSERETAATLAAFLVESAPDQVVTGLGGHGLAVVYNGSAPGPSLLIRSELDALPIAEQPRHDHGSERPGWGHLCGHDGHSTILAGLGLALGRKRPAKGRVILMFQPSEENGAGAAAVLADPAFAPLRPDLAVSLHNMPGLPLGSWALVEGAANCASVGMRVVLTGRESHASQPELGKSPGPAMARLIAALAKLGKGGPLAPDYRLVTVTHATLGEPAFGISPGHGEVWATLRCVSDGPMAALRAEAEALARSKARGLGVAITWHDDFSACVNHPVATKLLLGALLASGLPETRYDFPMRGSEDFGRFGQVCPSAMFLLGSGEKHPALHNPDYDFPDTLITPAVGVFQRVIGDYLG</sequence>
<dbReference type="EMBL" id="BMYJ01000002">
    <property type="protein sequence ID" value="GHC48238.1"/>
    <property type="molecule type" value="Genomic_DNA"/>
</dbReference>
<keyword evidence="1" id="KW-0378">Hydrolase</keyword>
<dbReference type="RefSeq" id="WP_189410535.1">
    <property type="nucleotide sequence ID" value="NZ_BMYJ01000002.1"/>
</dbReference>
<organism evidence="4 5">
    <name type="scientific">Neogemmobacter tilapiae</name>
    <dbReference type="NCBI Taxonomy" id="875041"/>
    <lineage>
        <taxon>Bacteria</taxon>
        <taxon>Pseudomonadati</taxon>
        <taxon>Pseudomonadota</taxon>
        <taxon>Alphaproteobacteria</taxon>
        <taxon>Rhodobacterales</taxon>
        <taxon>Paracoccaceae</taxon>
        <taxon>Neogemmobacter</taxon>
    </lineage>
</organism>
<dbReference type="InterPro" id="IPR011650">
    <property type="entry name" value="Peptidase_M20_dimer"/>
</dbReference>
<feature type="domain" description="Peptidase M20 dimerisation" evidence="3">
    <location>
        <begin position="176"/>
        <end position="274"/>
    </location>
</feature>
<keyword evidence="2" id="KW-0464">Manganese</keyword>
<dbReference type="InterPro" id="IPR002933">
    <property type="entry name" value="Peptidase_M20"/>
</dbReference>
<accession>A0A918WHJ1</accession>
<dbReference type="AlphaFoldDB" id="A0A918WHJ1"/>
<dbReference type="PANTHER" id="PTHR11014:SF169">
    <property type="entry name" value="CLAN MH, FAMILY M20, PEPTIDASE T-LIKE METALLOPEPTIDASE"/>
    <property type="match status" value="1"/>
</dbReference>
<dbReference type="InterPro" id="IPR017439">
    <property type="entry name" value="Amidohydrolase"/>
</dbReference>
<proteinExistence type="predicted"/>